<dbReference type="InterPro" id="IPR017768">
    <property type="entry name" value="AcpA"/>
</dbReference>
<feature type="region of interest" description="Disordered" evidence="4">
    <location>
        <begin position="60"/>
        <end position="81"/>
    </location>
</feature>
<dbReference type="EMBL" id="FOSR01000004">
    <property type="protein sequence ID" value="SFK61224.1"/>
    <property type="molecule type" value="Genomic_DNA"/>
</dbReference>
<evidence type="ECO:0000256" key="3">
    <source>
        <dbReference type="ARBA" id="ARBA00022801"/>
    </source>
</evidence>
<dbReference type="RefSeq" id="WP_092702627.1">
    <property type="nucleotide sequence ID" value="NZ_FOSR01000004.1"/>
</dbReference>
<dbReference type="PANTHER" id="PTHR31956:SF1">
    <property type="entry name" value="NON-SPECIFIC PHOSPHOLIPASE C1"/>
    <property type="match status" value="1"/>
</dbReference>
<evidence type="ECO:0000256" key="1">
    <source>
        <dbReference type="ARBA" id="ARBA00009717"/>
    </source>
</evidence>
<protein>
    <recommendedName>
        <fullName evidence="2">phospholipase C</fullName>
        <ecNumber evidence="2">3.1.4.3</ecNumber>
    </recommendedName>
</protein>
<sequence>MTHKNTPDKSRPDKSRPDKSTIDKQPSVPTVESADAPADPGRRRLLGGMALAGAALAATGCQPQSSTKPAAGKPAAVAGSGPRDAAALDAALREHIRHVVVIYAENRAFNNLFADFPGLQNPLAALKPEQYRQRDRDGSELATLPPIWHGLVKHEQVVNHRTWKIDEDAITGLPNAPFALAAPDGTPLPHGVVTRDLIHAFYQNQQQINGGKNDGFVAWGDSGALVMGHYADSASNLRLWRLAEQYTLCDNFFMGAFGGSFLNHQYLVAAQPPYYPHADTSPAKLQIARIEGDDPTGLVLKLTPDSPASAMQGRAKPLGPNALTPDFWAVNTMGPPYQPAWTKDPAHPLLADPNDYGTLPPQVHANIGDRLSAGGVDWAWYAGAWQMALDGNGDHGIRASFPESPNFQNHHQPLNYFKNLAPGTAARGEHLRDGGTGETPKTNRLLAAIEAGELPTVTFYKPQGNLNMHAGYSDVEAGDRHITQVVAALQKSPLWQHAMVIITVDENGGWWDHVAPPKGDRWGPGTRIPALVVSPHAKKGHVEHTIYDTGSIQRFLNRRFNLEPLPGIVMRDKAMIAAGGKAPGDLTETLQFG</sequence>
<evidence type="ECO:0000313" key="6">
    <source>
        <dbReference type="Proteomes" id="UP000198725"/>
    </source>
</evidence>
<dbReference type="AlphaFoldDB" id="A0A1I4AXR5"/>
<evidence type="ECO:0000256" key="4">
    <source>
        <dbReference type="SAM" id="MobiDB-lite"/>
    </source>
</evidence>
<reference evidence="6" key="1">
    <citation type="submission" date="2016-10" db="EMBL/GenBank/DDBJ databases">
        <authorList>
            <person name="Varghese N."/>
            <person name="Submissions S."/>
        </authorList>
    </citation>
    <scope>NUCLEOTIDE SEQUENCE [LARGE SCALE GENOMIC DNA]</scope>
    <source>
        <strain evidence="6">MO64</strain>
    </source>
</reference>
<dbReference type="Pfam" id="PF04185">
    <property type="entry name" value="Phosphoesterase"/>
    <property type="match status" value="1"/>
</dbReference>
<dbReference type="PANTHER" id="PTHR31956">
    <property type="entry name" value="NON-SPECIFIC PHOSPHOLIPASE C4-RELATED"/>
    <property type="match status" value="1"/>
</dbReference>
<dbReference type="Proteomes" id="UP000198725">
    <property type="component" value="Unassembled WGS sequence"/>
</dbReference>
<proteinExistence type="inferred from homology"/>
<dbReference type="InterPro" id="IPR006311">
    <property type="entry name" value="TAT_signal"/>
</dbReference>
<dbReference type="SUPFAM" id="SSF53649">
    <property type="entry name" value="Alkaline phosphatase-like"/>
    <property type="match status" value="1"/>
</dbReference>
<keyword evidence="6" id="KW-1185">Reference proteome</keyword>
<dbReference type="NCBIfam" id="TIGR03397">
    <property type="entry name" value="acid_phos_Burk"/>
    <property type="match status" value="1"/>
</dbReference>
<evidence type="ECO:0000313" key="5">
    <source>
        <dbReference type="EMBL" id="SFK61224.1"/>
    </source>
</evidence>
<keyword evidence="3" id="KW-0378">Hydrolase</keyword>
<dbReference type="InterPro" id="IPR007312">
    <property type="entry name" value="Phosphoesterase"/>
</dbReference>
<dbReference type="InterPro" id="IPR017850">
    <property type="entry name" value="Alkaline_phosphatase_core_sf"/>
</dbReference>
<gene>
    <name evidence="5" type="ORF">SAMN05192579_104184</name>
</gene>
<dbReference type="GO" id="GO:0034480">
    <property type="term" value="F:phosphatidylcholine phospholipase C activity"/>
    <property type="evidence" value="ECO:0007669"/>
    <property type="project" value="UniProtKB-EC"/>
</dbReference>
<feature type="region of interest" description="Disordered" evidence="4">
    <location>
        <begin position="1"/>
        <end position="42"/>
    </location>
</feature>
<comment type="similarity">
    <text evidence="1">Belongs to the bacterial phospholipase C family.</text>
</comment>
<accession>A0A1I4AXR5</accession>
<dbReference type="Gene3D" id="3.40.720.10">
    <property type="entry name" value="Alkaline Phosphatase, subunit A"/>
    <property type="match status" value="2"/>
</dbReference>
<dbReference type="GO" id="GO:0003993">
    <property type="term" value="F:acid phosphatase activity"/>
    <property type="evidence" value="ECO:0007669"/>
    <property type="project" value="InterPro"/>
</dbReference>
<organism evidence="5 6">
    <name type="scientific">Rhodanobacter glycinis</name>
    <dbReference type="NCBI Taxonomy" id="582702"/>
    <lineage>
        <taxon>Bacteria</taxon>
        <taxon>Pseudomonadati</taxon>
        <taxon>Pseudomonadota</taxon>
        <taxon>Gammaproteobacteria</taxon>
        <taxon>Lysobacterales</taxon>
        <taxon>Rhodanobacteraceae</taxon>
        <taxon>Rhodanobacter</taxon>
    </lineage>
</organism>
<evidence type="ECO:0000256" key="2">
    <source>
        <dbReference type="ARBA" id="ARBA00012018"/>
    </source>
</evidence>
<name>A0A1I4AXR5_9GAMM</name>
<feature type="compositionally biased region" description="Basic and acidic residues" evidence="4">
    <location>
        <begin position="1"/>
        <end position="22"/>
    </location>
</feature>
<feature type="compositionally biased region" description="Low complexity" evidence="4">
    <location>
        <begin position="69"/>
        <end position="81"/>
    </location>
</feature>
<dbReference type="PROSITE" id="PS51318">
    <property type="entry name" value="TAT"/>
    <property type="match status" value="1"/>
</dbReference>
<dbReference type="EC" id="3.1.4.3" evidence="2"/>
<dbReference type="CDD" id="cd16013">
    <property type="entry name" value="AcpA"/>
    <property type="match status" value="1"/>
</dbReference>